<dbReference type="Proteomes" id="UP000323597">
    <property type="component" value="Chromosome D08"/>
</dbReference>
<dbReference type="Pfam" id="PF10415">
    <property type="entry name" value="FumaraseC_C"/>
    <property type="match status" value="1"/>
</dbReference>
<dbReference type="GO" id="GO:0006108">
    <property type="term" value="P:malate metabolic process"/>
    <property type="evidence" value="ECO:0007669"/>
    <property type="project" value="TreeGrafter"/>
</dbReference>
<dbReference type="InterPro" id="IPR024083">
    <property type="entry name" value="Fumarase/histidase_N"/>
</dbReference>
<dbReference type="HAMAP" id="MF_00743">
    <property type="entry name" value="FumaraseC"/>
    <property type="match status" value="1"/>
</dbReference>
<dbReference type="InterPro" id="IPR022761">
    <property type="entry name" value="Fumarate_lyase_N"/>
</dbReference>
<dbReference type="GO" id="GO:0005739">
    <property type="term" value="C:mitochondrion"/>
    <property type="evidence" value="ECO:0007669"/>
    <property type="project" value="TreeGrafter"/>
</dbReference>
<protein>
    <recommendedName>
        <fullName evidence="2">fumarate hydratase</fullName>
        <ecNumber evidence="2">4.2.1.2</ecNumber>
    </recommendedName>
</protein>
<dbReference type="GO" id="GO:0004333">
    <property type="term" value="F:fumarate hydratase activity"/>
    <property type="evidence" value="ECO:0007669"/>
    <property type="project" value="UniProtKB-EC"/>
</dbReference>
<comment type="catalytic activity">
    <reaction evidence="4">
        <text>(S)-malate = fumarate + H2O</text>
        <dbReference type="Rhea" id="RHEA:12460"/>
        <dbReference type="ChEBI" id="CHEBI:15377"/>
        <dbReference type="ChEBI" id="CHEBI:15589"/>
        <dbReference type="ChEBI" id="CHEBI:29806"/>
        <dbReference type="EC" id="4.2.1.2"/>
    </reaction>
    <physiologicalReaction direction="left-to-right" evidence="4">
        <dbReference type="Rhea" id="RHEA:12461"/>
    </physiologicalReaction>
    <physiologicalReaction direction="right-to-left" evidence="4">
        <dbReference type="Rhea" id="RHEA:12462"/>
    </physiologicalReaction>
</comment>
<comment type="similarity">
    <text evidence="1">Belongs to the class-II fumarase/aspartase family. Fumarase subfamily.</text>
</comment>
<organism evidence="7 8">
    <name type="scientific">Gossypium mustelinum</name>
    <name type="common">Cotton</name>
    <name type="synonym">Gossypium caicoense</name>
    <dbReference type="NCBI Taxonomy" id="34275"/>
    <lineage>
        <taxon>Eukaryota</taxon>
        <taxon>Viridiplantae</taxon>
        <taxon>Streptophyta</taxon>
        <taxon>Embryophyta</taxon>
        <taxon>Tracheophyta</taxon>
        <taxon>Spermatophyta</taxon>
        <taxon>Magnoliopsida</taxon>
        <taxon>eudicotyledons</taxon>
        <taxon>Gunneridae</taxon>
        <taxon>Pentapetalae</taxon>
        <taxon>rosids</taxon>
        <taxon>malvids</taxon>
        <taxon>Malvales</taxon>
        <taxon>Malvaceae</taxon>
        <taxon>Malvoideae</taxon>
        <taxon>Gossypium</taxon>
    </lineage>
</organism>
<evidence type="ECO:0000256" key="3">
    <source>
        <dbReference type="ARBA" id="ARBA00023239"/>
    </source>
</evidence>
<dbReference type="EC" id="4.2.1.2" evidence="2"/>
<proteinExistence type="inferred from homology"/>
<evidence type="ECO:0000256" key="4">
    <source>
        <dbReference type="ARBA" id="ARBA00051302"/>
    </source>
</evidence>
<evidence type="ECO:0000259" key="6">
    <source>
        <dbReference type="Pfam" id="PF10415"/>
    </source>
</evidence>
<dbReference type="GO" id="GO:0051262">
    <property type="term" value="P:protein tetramerization"/>
    <property type="evidence" value="ECO:0007669"/>
    <property type="project" value="UniProtKB-ARBA"/>
</dbReference>
<dbReference type="InterPro" id="IPR000362">
    <property type="entry name" value="Fumarate_lyase_fam"/>
</dbReference>
<feature type="domain" description="Fumarase C C-terminal" evidence="6">
    <location>
        <begin position="380"/>
        <end position="432"/>
    </location>
</feature>
<reference evidence="7 8" key="1">
    <citation type="submission" date="2019-07" db="EMBL/GenBank/DDBJ databases">
        <title>WGS assembly of Gossypium mustelinum.</title>
        <authorList>
            <person name="Chen Z.J."/>
            <person name="Sreedasyam A."/>
            <person name="Ando A."/>
            <person name="Song Q."/>
            <person name="De L."/>
            <person name="Hulse-Kemp A."/>
            <person name="Ding M."/>
            <person name="Ye W."/>
            <person name="Kirkbride R."/>
            <person name="Jenkins J."/>
            <person name="Plott C."/>
            <person name="Lovell J."/>
            <person name="Lin Y.-M."/>
            <person name="Vaughn R."/>
            <person name="Liu B."/>
            <person name="Li W."/>
            <person name="Simpson S."/>
            <person name="Scheffler B."/>
            <person name="Saski C."/>
            <person name="Grover C."/>
            <person name="Hu G."/>
            <person name="Conover J."/>
            <person name="Carlson J."/>
            <person name="Shu S."/>
            <person name="Boston L."/>
            <person name="Williams M."/>
            <person name="Peterson D."/>
            <person name="Mcgee K."/>
            <person name="Jones D."/>
            <person name="Wendel J."/>
            <person name="Stelly D."/>
            <person name="Grimwood J."/>
            <person name="Schmutz J."/>
        </authorList>
    </citation>
    <scope>NUCLEOTIDE SEQUENCE [LARGE SCALE GENOMIC DNA]</scope>
    <source>
        <strain evidence="7">1408120.09</strain>
    </source>
</reference>
<dbReference type="InterPro" id="IPR005677">
    <property type="entry name" value="Fum_hydII"/>
</dbReference>
<dbReference type="Gene3D" id="1.10.275.10">
    <property type="entry name" value="Fumarase/aspartase (N-terminal domain)"/>
    <property type="match status" value="1"/>
</dbReference>
<name>A0A5D2TSB5_GOSMU</name>
<feature type="domain" description="Fumarate lyase N-terminal" evidence="5">
    <location>
        <begin position="147"/>
        <end position="314"/>
    </location>
</feature>
<gene>
    <name evidence="7" type="ORF">E1A91_D08G052400v1</name>
</gene>
<dbReference type="PRINTS" id="PR00149">
    <property type="entry name" value="FUMRATELYASE"/>
</dbReference>
<evidence type="ECO:0000256" key="1">
    <source>
        <dbReference type="ARBA" id="ARBA00009084"/>
    </source>
</evidence>
<evidence type="ECO:0000256" key="2">
    <source>
        <dbReference type="ARBA" id="ARBA00012921"/>
    </source>
</evidence>
<dbReference type="EMBL" id="CM017656">
    <property type="protein sequence ID" value="TYI67910.1"/>
    <property type="molecule type" value="Genomic_DNA"/>
</dbReference>
<evidence type="ECO:0000259" key="5">
    <source>
        <dbReference type="Pfam" id="PF00206"/>
    </source>
</evidence>
<dbReference type="InterPro" id="IPR020557">
    <property type="entry name" value="Fumarate_lyase_CS"/>
</dbReference>
<dbReference type="PANTHER" id="PTHR11444">
    <property type="entry name" value="ASPARTATEAMMONIA/ARGININOSUCCINATE/ADENYLOSUCCINATE LYASE"/>
    <property type="match status" value="1"/>
</dbReference>
<dbReference type="Gene3D" id="1.20.200.10">
    <property type="entry name" value="Fumarase/aspartase (Central domain)"/>
    <property type="match status" value="1"/>
</dbReference>
<dbReference type="FunFam" id="1.10.275.10:FF:000001">
    <property type="entry name" value="Fumarate hydratase, mitochondrial"/>
    <property type="match status" value="1"/>
</dbReference>
<dbReference type="Gene3D" id="1.10.40.30">
    <property type="entry name" value="Fumarase/aspartase (C-terminal domain)"/>
    <property type="match status" value="1"/>
</dbReference>
<evidence type="ECO:0000313" key="8">
    <source>
        <dbReference type="Proteomes" id="UP000323597"/>
    </source>
</evidence>
<dbReference type="PROSITE" id="PS00163">
    <property type="entry name" value="FUMARATE_LYASES"/>
    <property type="match status" value="1"/>
</dbReference>
<dbReference type="SUPFAM" id="SSF48557">
    <property type="entry name" value="L-aspartase-like"/>
    <property type="match status" value="1"/>
</dbReference>
<evidence type="ECO:0000313" key="7">
    <source>
        <dbReference type="EMBL" id="TYI67910.1"/>
    </source>
</evidence>
<dbReference type="CDD" id="cd01362">
    <property type="entry name" value="Fumarase_classII"/>
    <property type="match status" value="1"/>
</dbReference>
<dbReference type="PANTHER" id="PTHR11444:SF1">
    <property type="entry name" value="FUMARATE HYDRATASE, MITOCHONDRIAL"/>
    <property type="match status" value="1"/>
</dbReference>
<dbReference type="GO" id="GO:0006106">
    <property type="term" value="P:fumarate metabolic process"/>
    <property type="evidence" value="ECO:0007669"/>
    <property type="project" value="InterPro"/>
</dbReference>
<dbReference type="Pfam" id="PF00206">
    <property type="entry name" value="Lyase_1"/>
    <property type="match status" value="1"/>
</dbReference>
<dbReference type="AlphaFoldDB" id="A0A5D2TSB5"/>
<dbReference type="GO" id="GO:0006099">
    <property type="term" value="P:tricarboxylic acid cycle"/>
    <property type="evidence" value="ECO:0007669"/>
    <property type="project" value="InterPro"/>
</dbReference>
<dbReference type="InterPro" id="IPR008948">
    <property type="entry name" value="L-Aspartase-like"/>
</dbReference>
<sequence>MASFREERDTFGPINVPSNKLWGAQTQRSLQNFDIGGASERMPEPIIRAFGVLKKCAAKVNMEYGLDQSIGKAIMQAAQEVAEGKLNDHFPLVVWQTGSGTQSNMNANEVISNRAAEIMGHKRGEKSVHPNDHVNKSQSSNDTFPTSVEFKDIVKIGRTHTQDATPLTLGQEFSGYATQVKYGIDRVSGTLPRMYQLAQGGTAVGTGLNTKKGFDVKIAAAVAEETKLPFVTAENKFEALAAHDAFVETSGALNTIAASLMKIANDIRFLGSGPRCGLGELILPENEPGSSIMPGKVNPTQCEALTMVCAQVMGNHVAITVGGSNGHFELNVFKPLMASALLHSIRLVSDASASFVKNCVKGIQANKDRISKLLHESLMLVTSLNPKIGYDNAAAVAKKAHKEGSSLKEAALNLGMLTEEEFESLVVPEKMIAPSD</sequence>
<dbReference type="FunFam" id="1.20.200.10:FF:000001">
    <property type="entry name" value="Fumarate hydratase, mitochondrial"/>
    <property type="match status" value="1"/>
</dbReference>
<dbReference type="InterPro" id="IPR018951">
    <property type="entry name" value="Fumarase_C_C"/>
</dbReference>
<keyword evidence="8" id="KW-1185">Reference proteome</keyword>
<keyword evidence="3" id="KW-0456">Lyase</keyword>
<dbReference type="FunFam" id="1.10.40.30:FF:000002">
    <property type="entry name" value="Fumarate hydratase class II"/>
    <property type="match status" value="1"/>
</dbReference>
<accession>A0A5D2TSB5</accession>